<feature type="compositionally biased region" description="Polar residues" evidence="4">
    <location>
        <begin position="255"/>
        <end position="285"/>
    </location>
</feature>
<comment type="caution">
    <text evidence="6">The sequence shown here is derived from an EMBL/GenBank/DDBJ whole genome shotgun (WGS) entry which is preliminary data.</text>
</comment>
<feature type="region of interest" description="Disordered" evidence="4">
    <location>
        <begin position="159"/>
        <end position="325"/>
    </location>
</feature>
<evidence type="ECO:0000256" key="1">
    <source>
        <dbReference type="ARBA" id="ARBA00023125"/>
    </source>
</evidence>
<dbReference type="GO" id="GO:0005634">
    <property type="term" value="C:nucleus"/>
    <property type="evidence" value="ECO:0007669"/>
    <property type="project" value="UniProtKB-UniRule"/>
</dbReference>
<dbReference type="AlphaFoldDB" id="A0AAD6NMA7"/>
<name>A0AAD6NMA7_DREDA</name>
<dbReference type="EMBL" id="JAQGDS010000002">
    <property type="protein sequence ID" value="KAJ6263482.1"/>
    <property type="molecule type" value="Genomic_DNA"/>
</dbReference>
<evidence type="ECO:0000259" key="5">
    <source>
        <dbReference type="PROSITE" id="PS50118"/>
    </source>
</evidence>
<feature type="region of interest" description="Disordered" evidence="4">
    <location>
        <begin position="1"/>
        <end position="79"/>
    </location>
</feature>
<protein>
    <recommendedName>
        <fullName evidence="5">HMG box domain-containing protein</fullName>
    </recommendedName>
</protein>
<dbReference type="GO" id="GO:0010468">
    <property type="term" value="P:regulation of gene expression"/>
    <property type="evidence" value="ECO:0007669"/>
    <property type="project" value="TreeGrafter"/>
</dbReference>
<feature type="compositionally biased region" description="Low complexity" evidence="4">
    <location>
        <begin position="187"/>
        <end position="224"/>
    </location>
</feature>
<dbReference type="InterPro" id="IPR051965">
    <property type="entry name" value="ChromReg_NeuronalGeneExpr"/>
</dbReference>
<keyword evidence="2 3" id="KW-0539">Nucleus</keyword>
<dbReference type="InterPro" id="IPR009071">
    <property type="entry name" value="HMG_box_dom"/>
</dbReference>
<dbReference type="Proteomes" id="UP001221413">
    <property type="component" value="Unassembled WGS sequence"/>
</dbReference>
<sequence length="505" mass="54411">MPNFVISSDNTGFLGATGLPENEPLPWLYQQQYSEDPDDVDDKSSPRGFRPEFKGVVQTKRKYRRHPKPDEHAPEKPPSAYVMFANHIREELKGQTLSFTEIARLVGERWKALEPEQKDDYENQAMTLKERYNQELAVYKKTEEYKAYLKYLDEFKSKEAAKESGSGEASSFTPASEAPRKRPKLESLPSQGSPHSSLPGSSTTSVVSVGPVAASASSRSQQHAGESPSYQPANVAAGQYTRRESYTSPFPQPSTPASQLSPTAFTESSTSGGQGIRQYQSSSSGAYEAVTLPFRDSPGRPTHHSYYDPGRPPPSGGYPDSMDQGMMMHLPKISTQPLQQVISYSRRQPSPGDSPSQHARRSGSISGTSYQQQRPALHPADTLSTQNSISSSGSSSVPSLTPATSSDGDGRQIHGHSLRALPPLRNPSPSHGQRGPSGYFTQRPRDLSSSGGGGGSGGGGNSSGYPGQGHGSTSSSPRGQLPSLAEQTMQEPHARRGGDGTEQQP</sequence>
<dbReference type="PANTHER" id="PTHR46040">
    <property type="entry name" value="HIGH MOBILITY GROUP PROTEIN 2"/>
    <property type="match status" value="1"/>
</dbReference>
<feature type="compositionally biased region" description="Polar residues" evidence="4">
    <location>
        <begin position="1"/>
        <end position="11"/>
    </location>
</feature>
<keyword evidence="1 3" id="KW-0238">DNA-binding</keyword>
<evidence type="ECO:0000313" key="7">
    <source>
        <dbReference type="Proteomes" id="UP001221413"/>
    </source>
</evidence>
<dbReference type="Pfam" id="PF00505">
    <property type="entry name" value="HMG_box"/>
    <property type="match status" value="1"/>
</dbReference>
<accession>A0AAD6NMA7</accession>
<feature type="compositionally biased region" description="Basic and acidic residues" evidence="4">
    <location>
        <begin position="42"/>
        <end position="53"/>
    </location>
</feature>
<gene>
    <name evidence="6" type="ORF">Dda_2046</name>
</gene>
<feature type="DNA-binding region" description="HMG box" evidence="3">
    <location>
        <begin position="74"/>
        <end position="140"/>
    </location>
</feature>
<evidence type="ECO:0000256" key="2">
    <source>
        <dbReference type="ARBA" id="ARBA00023242"/>
    </source>
</evidence>
<feature type="compositionally biased region" description="Low complexity" evidence="4">
    <location>
        <begin position="384"/>
        <end position="399"/>
    </location>
</feature>
<feature type="domain" description="HMG box" evidence="5">
    <location>
        <begin position="74"/>
        <end position="140"/>
    </location>
</feature>
<dbReference type="PROSITE" id="PS50118">
    <property type="entry name" value="HMG_BOX_2"/>
    <property type="match status" value="1"/>
</dbReference>
<dbReference type="SUPFAM" id="SSF47095">
    <property type="entry name" value="HMG-box"/>
    <property type="match status" value="1"/>
</dbReference>
<evidence type="ECO:0000313" key="6">
    <source>
        <dbReference type="EMBL" id="KAJ6263482.1"/>
    </source>
</evidence>
<feature type="compositionally biased region" description="Gly residues" evidence="4">
    <location>
        <begin position="450"/>
        <end position="470"/>
    </location>
</feature>
<evidence type="ECO:0000256" key="3">
    <source>
        <dbReference type="PROSITE-ProRule" id="PRU00267"/>
    </source>
</evidence>
<reference evidence="6" key="1">
    <citation type="submission" date="2023-01" db="EMBL/GenBank/DDBJ databases">
        <title>The chitinases involved in constricting ring structure development in the nematode-trapping fungus Drechslerella dactyloides.</title>
        <authorList>
            <person name="Wang R."/>
            <person name="Zhang L."/>
            <person name="Tang P."/>
            <person name="Li S."/>
            <person name="Liang L."/>
        </authorList>
    </citation>
    <scope>NUCLEOTIDE SEQUENCE</scope>
    <source>
        <strain evidence="6">YMF1.00031</strain>
    </source>
</reference>
<feature type="region of interest" description="Disordered" evidence="4">
    <location>
        <begin position="344"/>
        <end position="505"/>
    </location>
</feature>
<dbReference type="InterPro" id="IPR036910">
    <property type="entry name" value="HMG_box_dom_sf"/>
</dbReference>
<dbReference type="GO" id="GO:0003677">
    <property type="term" value="F:DNA binding"/>
    <property type="evidence" value="ECO:0007669"/>
    <property type="project" value="UniProtKB-UniRule"/>
</dbReference>
<organism evidence="6 7">
    <name type="scientific">Drechslerella dactyloides</name>
    <name type="common">Nematode-trapping fungus</name>
    <name type="synonym">Arthrobotrys dactyloides</name>
    <dbReference type="NCBI Taxonomy" id="74499"/>
    <lineage>
        <taxon>Eukaryota</taxon>
        <taxon>Fungi</taxon>
        <taxon>Dikarya</taxon>
        <taxon>Ascomycota</taxon>
        <taxon>Pezizomycotina</taxon>
        <taxon>Orbiliomycetes</taxon>
        <taxon>Orbiliales</taxon>
        <taxon>Orbiliaceae</taxon>
        <taxon>Drechslerella</taxon>
    </lineage>
</organism>
<feature type="compositionally biased region" description="Polar residues" evidence="4">
    <location>
        <begin position="344"/>
        <end position="374"/>
    </location>
</feature>
<proteinExistence type="predicted"/>
<keyword evidence="7" id="KW-1185">Reference proteome</keyword>
<dbReference type="Gene3D" id="1.10.30.10">
    <property type="entry name" value="High mobility group box domain"/>
    <property type="match status" value="1"/>
</dbReference>
<dbReference type="PANTHER" id="PTHR46040:SF3">
    <property type="entry name" value="HIGH MOBILITY GROUP PROTEIN 2"/>
    <property type="match status" value="1"/>
</dbReference>
<evidence type="ECO:0000256" key="4">
    <source>
        <dbReference type="SAM" id="MobiDB-lite"/>
    </source>
</evidence>
<dbReference type="SMART" id="SM00398">
    <property type="entry name" value="HMG"/>
    <property type="match status" value="1"/>
</dbReference>